<organism evidence="6 7">
    <name type="scientific">Colwellia psychrerythraea</name>
    <name type="common">Vibrio psychroerythus</name>
    <dbReference type="NCBI Taxonomy" id="28229"/>
    <lineage>
        <taxon>Bacteria</taxon>
        <taxon>Pseudomonadati</taxon>
        <taxon>Pseudomonadota</taxon>
        <taxon>Gammaproteobacteria</taxon>
        <taxon>Alteromonadales</taxon>
        <taxon>Colwelliaceae</taxon>
        <taxon>Colwellia</taxon>
    </lineage>
</organism>
<proteinExistence type="inferred from homology"/>
<dbReference type="SUPFAM" id="SSF46785">
    <property type="entry name" value="Winged helix' DNA-binding domain"/>
    <property type="match status" value="1"/>
</dbReference>
<dbReference type="Gene3D" id="1.10.10.10">
    <property type="entry name" value="Winged helix-like DNA-binding domain superfamily/Winged helix DNA-binding domain"/>
    <property type="match status" value="1"/>
</dbReference>
<dbReference type="GO" id="GO:0003700">
    <property type="term" value="F:DNA-binding transcription factor activity"/>
    <property type="evidence" value="ECO:0007669"/>
    <property type="project" value="InterPro"/>
</dbReference>
<comment type="similarity">
    <text evidence="1">Belongs to the LysR transcriptional regulatory family.</text>
</comment>
<dbReference type="EMBL" id="MAAF01000012">
    <property type="protein sequence ID" value="OUR84606.1"/>
    <property type="molecule type" value="Genomic_DNA"/>
</dbReference>
<dbReference type="PANTHER" id="PTHR30126:SF98">
    <property type="entry name" value="HTH-TYPE TRANSCRIPTIONAL ACTIVATOR BAUR"/>
    <property type="match status" value="1"/>
</dbReference>
<evidence type="ECO:0000256" key="2">
    <source>
        <dbReference type="ARBA" id="ARBA00023015"/>
    </source>
</evidence>
<dbReference type="PANTHER" id="PTHR30126">
    <property type="entry name" value="HTH-TYPE TRANSCRIPTIONAL REGULATOR"/>
    <property type="match status" value="1"/>
</dbReference>
<name>A0A1Y5ET37_COLPS</name>
<dbReference type="PROSITE" id="PS50931">
    <property type="entry name" value="HTH_LYSR"/>
    <property type="match status" value="1"/>
</dbReference>
<gene>
    <name evidence="6" type="ORF">A9Q75_01860</name>
</gene>
<dbReference type="Gene3D" id="3.40.190.290">
    <property type="match status" value="1"/>
</dbReference>
<evidence type="ECO:0000313" key="7">
    <source>
        <dbReference type="Proteomes" id="UP000243053"/>
    </source>
</evidence>
<dbReference type="InterPro" id="IPR036388">
    <property type="entry name" value="WH-like_DNA-bd_sf"/>
</dbReference>
<comment type="caution">
    <text evidence="6">The sequence shown here is derived from an EMBL/GenBank/DDBJ whole genome shotgun (WGS) entry which is preliminary data.</text>
</comment>
<feature type="domain" description="HTH lysR-type" evidence="5">
    <location>
        <begin position="15"/>
        <end position="72"/>
    </location>
</feature>
<dbReference type="InterPro" id="IPR036390">
    <property type="entry name" value="WH_DNA-bd_sf"/>
</dbReference>
<dbReference type="CDD" id="cd05466">
    <property type="entry name" value="PBP2_LTTR_substrate"/>
    <property type="match status" value="1"/>
</dbReference>
<reference evidence="7" key="1">
    <citation type="journal article" date="2017" name="Proc. Natl. Acad. Sci. U.S.A.">
        <title>Simulation of Deepwater Horizon oil plume reveals substrate specialization within a complex community of hydrocarbon degraders.</title>
        <authorList>
            <person name="Hu P."/>
            <person name="Dubinsky E.A."/>
            <person name="Probst A.J."/>
            <person name="Wang J."/>
            <person name="Sieber C.M.K."/>
            <person name="Tom L.M."/>
            <person name="Gardinali P."/>
            <person name="Banfield J.F."/>
            <person name="Atlas R.M."/>
            <person name="Andersen G.L."/>
        </authorList>
    </citation>
    <scope>NUCLEOTIDE SEQUENCE [LARGE SCALE GENOMIC DNA]</scope>
</reference>
<dbReference type="Proteomes" id="UP000243053">
    <property type="component" value="Unassembled WGS sequence"/>
</dbReference>
<dbReference type="AlphaFoldDB" id="A0A1Y5ET37"/>
<dbReference type="InterPro" id="IPR005119">
    <property type="entry name" value="LysR_subst-bd"/>
</dbReference>
<evidence type="ECO:0000256" key="4">
    <source>
        <dbReference type="ARBA" id="ARBA00023163"/>
    </source>
</evidence>
<dbReference type="Pfam" id="PF00126">
    <property type="entry name" value="HTH_1"/>
    <property type="match status" value="1"/>
</dbReference>
<keyword evidence="2" id="KW-0805">Transcription regulation</keyword>
<dbReference type="Pfam" id="PF03466">
    <property type="entry name" value="LysR_substrate"/>
    <property type="match status" value="1"/>
</dbReference>
<sequence length="308" mass="35041">MTLKKRSFTGQVSNIDLRMLRIFKTVVDCGGFSAAEVELNISRPAISIAISDLEKRFNLKLCQRGRTGFSLTEEGAEVYQSVLELLSALETFRTQVNGINEQLKGELNIGITDNLVTIEHMKLTNALMALKDLGPEIQINLRMMPPDKIEIDVLDGRLHVGVIPELRPLSGLNYHQLYQEESFLYCSKDHPYFTLDDKQLTNTIISKSDAVVLSYQQTPEIRHLLQKLNSTASATDREGLLFLILTGRYIGYLPEHFARQWVTDGKLRAIKPDKFRIESYYSAVTRKSARSNIILDNFMELLLKNTEK</sequence>
<evidence type="ECO:0000256" key="1">
    <source>
        <dbReference type="ARBA" id="ARBA00009437"/>
    </source>
</evidence>
<evidence type="ECO:0000313" key="6">
    <source>
        <dbReference type="EMBL" id="OUR84606.1"/>
    </source>
</evidence>
<dbReference type="InterPro" id="IPR000847">
    <property type="entry name" value="LysR_HTH_N"/>
</dbReference>
<dbReference type="SUPFAM" id="SSF53850">
    <property type="entry name" value="Periplasmic binding protein-like II"/>
    <property type="match status" value="1"/>
</dbReference>
<evidence type="ECO:0000256" key="3">
    <source>
        <dbReference type="ARBA" id="ARBA00023125"/>
    </source>
</evidence>
<keyword evidence="3" id="KW-0238">DNA-binding</keyword>
<dbReference type="GO" id="GO:0000976">
    <property type="term" value="F:transcription cis-regulatory region binding"/>
    <property type="evidence" value="ECO:0007669"/>
    <property type="project" value="TreeGrafter"/>
</dbReference>
<evidence type="ECO:0000259" key="5">
    <source>
        <dbReference type="PROSITE" id="PS50931"/>
    </source>
</evidence>
<accession>A0A1Y5ET37</accession>
<protein>
    <submittedName>
        <fullName evidence="6">LysR family transcriptional regulator</fullName>
    </submittedName>
</protein>
<keyword evidence="4" id="KW-0804">Transcription</keyword>